<dbReference type="STRING" id="90262.A0A1X2I1K5"/>
<keyword evidence="2" id="KW-1185">Reference proteome</keyword>
<name>A0A1X2I1K5_9FUNG</name>
<comment type="caution">
    <text evidence="1">The sequence shown here is derived from an EMBL/GenBank/DDBJ whole genome shotgun (WGS) entry which is preliminary data.</text>
</comment>
<accession>A0A1X2I1K5</accession>
<protein>
    <recommendedName>
        <fullName evidence="3">Heterokaryon incompatibility domain-containing protein</fullName>
    </recommendedName>
</protein>
<evidence type="ECO:0008006" key="3">
    <source>
        <dbReference type="Google" id="ProtNLM"/>
    </source>
</evidence>
<proteinExistence type="predicted"/>
<gene>
    <name evidence="1" type="ORF">BCR42DRAFT_456157</name>
</gene>
<evidence type="ECO:0000313" key="2">
    <source>
        <dbReference type="Proteomes" id="UP000193560"/>
    </source>
</evidence>
<dbReference type="Proteomes" id="UP000193560">
    <property type="component" value="Unassembled WGS sequence"/>
</dbReference>
<evidence type="ECO:0000313" key="1">
    <source>
        <dbReference type="EMBL" id="ORZ07179.1"/>
    </source>
</evidence>
<sequence length="601" mass="69882">MTMNDNENHHSSSSSNENCETDKYLDLILIDIKRAAKEHKIHCVKKSLNDKDLKYVAITYRRGEVKPVTIDTQCGYTATITGFALDDFYNLCNKMTKETDLKDIDYVWVDAICVDRSNSNGEEEQYYYEMTTLQQSMISSIYDQAQFIVAVPDLFLTYLKCNPVNEMILSYCTKELSLYIYHLLHGNRQQLVELDAHWLASCVKSGHSNHSTTATAAAAAAAHDLTRQQQQKISERKESILRVVQFLTDLMVNWSSRVWKINIYQMAKRQQQQQHREKLKYWFIQLEKCTFTVNGECGNDNNCMLTFFQFFFNDFNPSVSTSSIDHKDEKGTDLTTLSMTLYQDFQRKIDHQLNQQTFFDMMLRSKTSLNKNRFKAILPLSDYKHLQANVDDWHITSLTSVKLKLFEFMHTKDKLDLLYLSKPSPCQSFAMLPTFATLFYCSSSSPRMPQQQQQQQQQSLNFDVAASHDVIQYLPPSNDGADVRHQLKLHPKAYYTCASTAAYQETINEYKTIYQGVVCDDAQQQQHSIVCIPRYTRAWMKANFDLHDPMPYGMQLFLLGDFISNRWICIEPLTKRSVAQDPDWIHHHTEDELTVSPFILY</sequence>
<organism evidence="1 2">
    <name type="scientific">Absidia repens</name>
    <dbReference type="NCBI Taxonomy" id="90262"/>
    <lineage>
        <taxon>Eukaryota</taxon>
        <taxon>Fungi</taxon>
        <taxon>Fungi incertae sedis</taxon>
        <taxon>Mucoromycota</taxon>
        <taxon>Mucoromycotina</taxon>
        <taxon>Mucoromycetes</taxon>
        <taxon>Mucorales</taxon>
        <taxon>Cunninghamellaceae</taxon>
        <taxon>Absidia</taxon>
    </lineage>
</organism>
<dbReference type="EMBL" id="MCGE01000036">
    <property type="protein sequence ID" value="ORZ07179.1"/>
    <property type="molecule type" value="Genomic_DNA"/>
</dbReference>
<dbReference type="AlphaFoldDB" id="A0A1X2I1K5"/>
<reference evidence="1 2" key="1">
    <citation type="submission" date="2016-07" db="EMBL/GenBank/DDBJ databases">
        <title>Pervasive Adenine N6-methylation of Active Genes in Fungi.</title>
        <authorList>
            <consortium name="DOE Joint Genome Institute"/>
            <person name="Mondo S.J."/>
            <person name="Dannebaum R.O."/>
            <person name="Kuo R.C."/>
            <person name="Labutti K."/>
            <person name="Haridas S."/>
            <person name="Kuo A."/>
            <person name="Salamov A."/>
            <person name="Ahrendt S.R."/>
            <person name="Lipzen A."/>
            <person name="Sullivan W."/>
            <person name="Andreopoulos W.B."/>
            <person name="Clum A."/>
            <person name="Lindquist E."/>
            <person name="Daum C."/>
            <person name="Ramamoorthy G.K."/>
            <person name="Gryganskyi A."/>
            <person name="Culley D."/>
            <person name="Magnuson J.K."/>
            <person name="James T.Y."/>
            <person name="O'Malley M.A."/>
            <person name="Stajich J.E."/>
            <person name="Spatafora J.W."/>
            <person name="Visel A."/>
            <person name="Grigoriev I.V."/>
        </authorList>
    </citation>
    <scope>NUCLEOTIDE SEQUENCE [LARGE SCALE GENOMIC DNA]</scope>
    <source>
        <strain evidence="1 2">NRRL 1336</strain>
    </source>
</reference>